<dbReference type="SUPFAM" id="SSF53448">
    <property type="entry name" value="Nucleotide-diphospho-sugar transferases"/>
    <property type="match status" value="1"/>
</dbReference>
<keyword evidence="2" id="KW-1185">Reference proteome</keyword>
<evidence type="ECO:0000313" key="1">
    <source>
        <dbReference type="EMBL" id="MDR6511715.1"/>
    </source>
</evidence>
<evidence type="ECO:0000313" key="2">
    <source>
        <dbReference type="Proteomes" id="UP001184150"/>
    </source>
</evidence>
<dbReference type="InterPro" id="IPR029044">
    <property type="entry name" value="Nucleotide-diphossugar_trans"/>
</dbReference>
<dbReference type="EMBL" id="JAVDRD010000006">
    <property type="protein sequence ID" value="MDR6511715.1"/>
    <property type="molecule type" value="Genomic_DNA"/>
</dbReference>
<reference evidence="1 2" key="1">
    <citation type="submission" date="2023-07" db="EMBL/GenBank/DDBJ databases">
        <title>Sorghum-associated microbial communities from plants grown in Nebraska, USA.</title>
        <authorList>
            <person name="Schachtman D."/>
        </authorList>
    </citation>
    <scope>NUCLEOTIDE SEQUENCE [LARGE SCALE GENOMIC DNA]</scope>
    <source>
        <strain evidence="1 2">DS1027</strain>
    </source>
</reference>
<gene>
    <name evidence="1" type="ORF">J2792_002591</name>
</gene>
<proteinExistence type="predicted"/>
<organism evidence="1 2">
    <name type="scientific">Novosphingobium capsulatum</name>
    <dbReference type="NCBI Taxonomy" id="13688"/>
    <lineage>
        <taxon>Bacteria</taxon>
        <taxon>Pseudomonadati</taxon>
        <taxon>Pseudomonadota</taxon>
        <taxon>Alphaproteobacteria</taxon>
        <taxon>Sphingomonadales</taxon>
        <taxon>Sphingomonadaceae</taxon>
        <taxon>Novosphingobium</taxon>
    </lineage>
</organism>
<protein>
    <submittedName>
        <fullName evidence="1">Adsorption protein B</fullName>
    </submittedName>
</protein>
<comment type="caution">
    <text evidence="1">The sequence shown here is derived from an EMBL/GenBank/DDBJ whole genome shotgun (WGS) entry which is preliminary data.</text>
</comment>
<sequence>MSLSTVWLWLAMLQRELLLFAATCLAVGACQERRLDGLWAWLRITGRACTLHLASGFAATADWPARVDRGAGGLPGAAAVLVPVWSEAPVVAAVIEHCLAAWPNADLRLYVGCHRNDPATLAAVMRCATDPRLRIVVHDRDGPTTKADCLNRLYLALQADEARSGRIVRSVIVHDASKPRDDEYGQPPLPALWA</sequence>
<name>A0ABU1MMY4_9SPHN</name>
<dbReference type="Proteomes" id="UP001184150">
    <property type="component" value="Unassembled WGS sequence"/>
</dbReference>
<accession>A0ABU1MMY4</accession>
<dbReference type="Pfam" id="PF13641">
    <property type="entry name" value="Glyco_tranf_2_3"/>
    <property type="match status" value="1"/>
</dbReference>